<organism evidence="9 10">
    <name type="scientific">Bombilactobacillus bombi</name>
    <dbReference type="NCBI Taxonomy" id="1303590"/>
    <lineage>
        <taxon>Bacteria</taxon>
        <taxon>Bacillati</taxon>
        <taxon>Bacillota</taxon>
        <taxon>Bacilli</taxon>
        <taxon>Lactobacillales</taxon>
        <taxon>Lactobacillaceae</taxon>
        <taxon>Bombilactobacillus</taxon>
    </lineage>
</organism>
<dbReference type="SUPFAM" id="SSF103473">
    <property type="entry name" value="MFS general substrate transporter"/>
    <property type="match status" value="1"/>
</dbReference>
<dbReference type="RefSeq" id="WP_118901482.1">
    <property type="nucleotide sequence ID" value="NZ_QOCR01000004.1"/>
</dbReference>
<dbReference type="PROSITE" id="PS50850">
    <property type="entry name" value="MFS"/>
    <property type="match status" value="1"/>
</dbReference>
<evidence type="ECO:0000259" key="8">
    <source>
        <dbReference type="PROSITE" id="PS50850"/>
    </source>
</evidence>
<keyword evidence="6 7" id="KW-0472">Membrane</keyword>
<dbReference type="InterPro" id="IPR011701">
    <property type="entry name" value="MFS"/>
</dbReference>
<feature type="domain" description="Major facilitator superfamily (MFS) profile" evidence="8">
    <location>
        <begin position="12"/>
        <end position="397"/>
    </location>
</feature>
<keyword evidence="3" id="KW-1003">Cell membrane</keyword>
<dbReference type="EMBL" id="QOCR01000004">
    <property type="protein sequence ID" value="RHW49752.1"/>
    <property type="molecule type" value="Genomic_DNA"/>
</dbReference>
<evidence type="ECO:0000313" key="9">
    <source>
        <dbReference type="EMBL" id="RHW49752.1"/>
    </source>
</evidence>
<evidence type="ECO:0000256" key="6">
    <source>
        <dbReference type="ARBA" id="ARBA00023136"/>
    </source>
</evidence>
<keyword evidence="2" id="KW-0813">Transport</keyword>
<dbReference type="GO" id="GO:0005886">
    <property type="term" value="C:plasma membrane"/>
    <property type="evidence" value="ECO:0007669"/>
    <property type="project" value="UniProtKB-SubCell"/>
</dbReference>
<evidence type="ECO:0000256" key="7">
    <source>
        <dbReference type="SAM" id="Phobius"/>
    </source>
</evidence>
<dbReference type="Gene3D" id="1.20.1250.20">
    <property type="entry name" value="MFS general substrate transporter like domains"/>
    <property type="match status" value="1"/>
</dbReference>
<feature type="transmembrane region" description="Helical" evidence="7">
    <location>
        <begin position="370"/>
        <end position="392"/>
    </location>
</feature>
<feature type="transmembrane region" description="Helical" evidence="7">
    <location>
        <begin position="51"/>
        <end position="71"/>
    </location>
</feature>
<dbReference type="AlphaFoldDB" id="A0A3R6YLD2"/>
<keyword evidence="10" id="KW-1185">Reference proteome</keyword>
<dbReference type="PANTHER" id="PTHR23517">
    <property type="entry name" value="RESISTANCE PROTEIN MDTM, PUTATIVE-RELATED-RELATED"/>
    <property type="match status" value="1"/>
</dbReference>
<keyword evidence="4 7" id="KW-0812">Transmembrane</keyword>
<dbReference type="OrthoDB" id="1650550at2"/>
<feature type="transmembrane region" description="Helical" evidence="7">
    <location>
        <begin position="12"/>
        <end position="31"/>
    </location>
</feature>
<dbReference type="PANTHER" id="PTHR23517:SF3">
    <property type="entry name" value="INTEGRAL MEMBRANE TRANSPORT PROTEIN"/>
    <property type="match status" value="1"/>
</dbReference>
<feature type="transmembrane region" description="Helical" evidence="7">
    <location>
        <begin position="283"/>
        <end position="315"/>
    </location>
</feature>
<comment type="subcellular location">
    <subcellularLocation>
        <location evidence="1">Cell membrane</location>
        <topology evidence="1">Multi-pass membrane protein</topology>
    </subcellularLocation>
</comment>
<evidence type="ECO:0000256" key="3">
    <source>
        <dbReference type="ARBA" id="ARBA00022475"/>
    </source>
</evidence>
<feature type="transmembrane region" description="Helical" evidence="7">
    <location>
        <begin position="211"/>
        <end position="230"/>
    </location>
</feature>
<evidence type="ECO:0000256" key="1">
    <source>
        <dbReference type="ARBA" id="ARBA00004651"/>
    </source>
</evidence>
<dbReference type="InterPro" id="IPR020846">
    <property type="entry name" value="MFS_dom"/>
</dbReference>
<dbReference type="Proteomes" id="UP000284109">
    <property type="component" value="Unassembled WGS sequence"/>
</dbReference>
<feature type="transmembrane region" description="Helical" evidence="7">
    <location>
        <begin position="78"/>
        <end position="96"/>
    </location>
</feature>
<proteinExistence type="predicted"/>
<accession>A0A3R6YLD2</accession>
<evidence type="ECO:0000256" key="4">
    <source>
        <dbReference type="ARBA" id="ARBA00022692"/>
    </source>
</evidence>
<feature type="transmembrane region" description="Helical" evidence="7">
    <location>
        <begin position="335"/>
        <end position="358"/>
    </location>
</feature>
<feature type="transmembrane region" description="Helical" evidence="7">
    <location>
        <begin position="250"/>
        <end position="271"/>
    </location>
</feature>
<dbReference type="InterPro" id="IPR050171">
    <property type="entry name" value="MFS_Transporters"/>
</dbReference>
<feature type="transmembrane region" description="Helical" evidence="7">
    <location>
        <begin position="143"/>
        <end position="160"/>
    </location>
</feature>
<sequence>MDEKDMVQHSKKLMIAIMGISLVLSTSGAISGTIPLMEKHFANMSTATVELIVTIPSAAGIFVPLLAGFIEKVTGKKLLALLGLAVTAICGVLPAFTGSYGLILFSRIMVGVGISLLTPLSVSYITDIYDEVKANELLGYRNSFINIGSTVLLFLAGYLIKISWHAAYWVFILALIPLAMTLFWIPKKFDNYSVTVAEDVDQQKIKQTTNWAIIGYAVLFGIMQVSYMGINLKIPSYIVNNHIGDSSTGSFILSLLPIAAIVSGLLYKYIYKAWGKNTTAISATIAGIALGLTLVLNNSFLIGTCVVVSGFFWGIMNPHMTELFALSSPKGSMTLSTSIVIFGINIGGTLAPYVFQSLGKMFKNNSPESGLLISAVIWTVFGIVFLLANMMIKSQKTTGKEDEK</sequence>
<dbReference type="Pfam" id="PF07690">
    <property type="entry name" value="MFS_1"/>
    <property type="match status" value="1"/>
</dbReference>
<evidence type="ECO:0000256" key="5">
    <source>
        <dbReference type="ARBA" id="ARBA00022989"/>
    </source>
</evidence>
<protein>
    <submittedName>
        <fullName evidence="9">MFS transporter</fullName>
    </submittedName>
</protein>
<reference evidence="9 10" key="1">
    <citation type="submission" date="2018-07" db="EMBL/GenBank/DDBJ databases">
        <title>Genome sequences of six Lactobacillus spp. isolated from bumble bee guts.</title>
        <authorList>
            <person name="Motta E.V.S."/>
            <person name="Moran N.A."/>
        </authorList>
    </citation>
    <scope>NUCLEOTIDE SEQUENCE [LARGE SCALE GENOMIC DNA]</scope>
    <source>
        <strain evidence="9 10">BI-1.1</strain>
    </source>
</reference>
<evidence type="ECO:0000313" key="10">
    <source>
        <dbReference type="Proteomes" id="UP000284109"/>
    </source>
</evidence>
<gene>
    <name evidence="9" type="ORF">DS831_06205</name>
</gene>
<dbReference type="InterPro" id="IPR036259">
    <property type="entry name" value="MFS_trans_sf"/>
</dbReference>
<comment type="caution">
    <text evidence="9">The sequence shown here is derived from an EMBL/GenBank/DDBJ whole genome shotgun (WGS) entry which is preliminary data.</text>
</comment>
<dbReference type="GO" id="GO:0022857">
    <property type="term" value="F:transmembrane transporter activity"/>
    <property type="evidence" value="ECO:0007669"/>
    <property type="project" value="InterPro"/>
</dbReference>
<feature type="transmembrane region" description="Helical" evidence="7">
    <location>
        <begin position="166"/>
        <end position="185"/>
    </location>
</feature>
<name>A0A3R6YLD2_9LACO</name>
<feature type="transmembrane region" description="Helical" evidence="7">
    <location>
        <begin position="102"/>
        <end position="122"/>
    </location>
</feature>
<keyword evidence="5 7" id="KW-1133">Transmembrane helix</keyword>
<evidence type="ECO:0000256" key="2">
    <source>
        <dbReference type="ARBA" id="ARBA00022448"/>
    </source>
</evidence>